<dbReference type="SUPFAM" id="SSF55681">
    <property type="entry name" value="Class II aaRS and biotin synthetases"/>
    <property type="match status" value="1"/>
</dbReference>
<dbReference type="GO" id="GO:0004813">
    <property type="term" value="F:alanine-tRNA ligase activity"/>
    <property type="evidence" value="ECO:0007669"/>
    <property type="project" value="InterPro"/>
</dbReference>
<name>A0A0B5H302_9ACTN</name>
<keyword evidence="2" id="KW-0436">Ligase</keyword>
<protein>
    <submittedName>
        <fullName evidence="2">Alanyl-tRNA synthetase</fullName>
    </submittedName>
</protein>
<organism evidence="2">
    <name type="scientific">Streptomyces sp. JCM 9888</name>
    <dbReference type="NCBI Taxonomy" id="1570103"/>
    <lineage>
        <taxon>Bacteria</taxon>
        <taxon>Bacillati</taxon>
        <taxon>Actinomycetota</taxon>
        <taxon>Actinomycetes</taxon>
        <taxon>Kitasatosporales</taxon>
        <taxon>Streptomycetaceae</taxon>
        <taxon>Streptomyces</taxon>
    </lineage>
</organism>
<dbReference type="Gene3D" id="3.30.930.10">
    <property type="entry name" value="Bira Bifunctional Protein, Domain 2"/>
    <property type="match status" value="1"/>
</dbReference>
<evidence type="ECO:0000259" key="1">
    <source>
        <dbReference type="Pfam" id="PF01411"/>
    </source>
</evidence>
<dbReference type="AlphaFoldDB" id="A0A0B5H302"/>
<dbReference type="SUPFAM" id="SSF101353">
    <property type="entry name" value="Putative anticodon-binding domain of alanyl-tRNA synthetase (AlaRS)"/>
    <property type="match status" value="1"/>
</dbReference>
<reference evidence="2" key="1">
    <citation type="journal article" date="2014" name="PLoS ONE">
        <title>Characterization of Biosynthetic Genes of Ascamycin/Dealanylascamycin Featuring a 5'-O-Sulfonamide Moiety in Streptomyces sp. JCM9888.</title>
        <authorList>
            <person name="Zhao C."/>
            <person name="Qi J."/>
            <person name="Tao W."/>
            <person name="He L."/>
            <person name="Xu W."/>
            <person name="Chan J."/>
            <person name="Deng Z."/>
        </authorList>
    </citation>
    <scope>NUCLEOTIDE SEQUENCE</scope>
    <source>
        <strain evidence="2">JCM 9888</strain>
    </source>
</reference>
<evidence type="ECO:0000313" key="2">
    <source>
        <dbReference type="EMBL" id="AJF34505.1"/>
    </source>
</evidence>
<feature type="domain" description="Alanyl-tRNA synthetase class IIc N-terminal" evidence="1">
    <location>
        <begin position="14"/>
        <end position="145"/>
    </location>
</feature>
<dbReference type="InterPro" id="IPR018162">
    <property type="entry name" value="Ala-tRNA-ligase_IIc_anticod-bd"/>
</dbReference>
<keyword evidence="2" id="KW-0030">Aminoacyl-tRNA synthetase</keyword>
<dbReference type="GO" id="GO:0005524">
    <property type="term" value="F:ATP binding"/>
    <property type="evidence" value="ECO:0007669"/>
    <property type="project" value="InterPro"/>
</dbReference>
<dbReference type="InterPro" id="IPR018164">
    <property type="entry name" value="Ala-tRNA-synth_IIc_N"/>
</dbReference>
<accession>A0A0B5H302</accession>
<sequence>MIFDQSEIDRTGPRFLASLRERGYTETPSAPLTAADRSVTFVNASITPFKPRLLAGDAIGRTCQVQQCLRATGRAPWLYVFGMLGVLADGTYLEDVIDHAPQALLAAAPWLAAERLAIAVDRDHDDLRAYLEKSTLLKEAPVREVRHEEVPTRWSYGKDGRLTGRGITFFHREDVADCGPECAIGCRCGRWRELGQVIEVSSPNARYAEAGFGLEPLQSIALGGNPYALPAVRALTDRLREVGVPEDAAPQAANLLRAVTALVEEDVQPGGKGGANVMRRFLRELLGLLGAADSPDDEWRERVHRAVRDERVADALLAEGERWRTAHVAARAAARAHLRRRPETPAHVLAETFGVPMEQARQMCLEATRP</sequence>
<dbReference type="GO" id="GO:0006419">
    <property type="term" value="P:alanyl-tRNA aminoacylation"/>
    <property type="evidence" value="ECO:0007669"/>
    <property type="project" value="InterPro"/>
</dbReference>
<gene>
    <name evidence="2" type="primary">acmF</name>
</gene>
<dbReference type="GO" id="GO:0005737">
    <property type="term" value="C:cytoplasm"/>
    <property type="evidence" value="ECO:0007669"/>
    <property type="project" value="InterPro"/>
</dbReference>
<dbReference type="InterPro" id="IPR045864">
    <property type="entry name" value="aa-tRNA-synth_II/BPL/LPL"/>
</dbReference>
<proteinExistence type="predicted"/>
<dbReference type="EMBL" id="KJ817374">
    <property type="protein sequence ID" value="AJF34505.1"/>
    <property type="molecule type" value="Genomic_DNA"/>
</dbReference>
<dbReference type="Pfam" id="PF01411">
    <property type="entry name" value="tRNA-synt_2c"/>
    <property type="match status" value="1"/>
</dbReference>